<dbReference type="InterPro" id="IPR020904">
    <property type="entry name" value="Sc_DH/Rdtase_CS"/>
</dbReference>
<reference evidence="6" key="1">
    <citation type="submission" date="2018-09" db="EMBL/GenBank/DDBJ databases">
        <authorList>
            <person name="Kim I."/>
        </authorList>
    </citation>
    <scope>NUCLEOTIDE SEQUENCE [LARGE SCALE GENOMIC DNA]</scope>
    <source>
        <strain evidence="6">DD4a</strain>
    </source>
</reference>
<feature type="domain" description="Ketoreductase" evidence="4">
    <location>
        <begin position="8"/>
        <end position="189"/>
    </location>
</feature>
<dbReference type="SMART" id="SM00822">
    <property type="entry name" value="PKS_KR"/>
    <property type="match status" value="1"/>
</dbReference>
<comment type="similarity">
    <text evidence="1 3">Belongs to the short-chain dehydrogenases/reductases (SDR) family.</text>
</comment>
<dbReference type="RefSeq" id="WP_119481195.1">
    <property type="nucleotide sequence ID" value="NZ_QXTG01000001.1"/>
</dbReference>
<protein>
    <submittedName>
        <fullName evidence="5">SDR family oxidoreductase</fullName>
    </submittedName>
</protein>
<keyword evidence="6" id="KW-1185">Reference proteome</keyword>
<evidence type="ECO:0000256" key="2">
    <source>
        <dbReference type="ARBA" id="ARBA00023002"/>
    </source>
</evidence>
<dbReference type="Proteomes" id="UP000265742">
    <property type="component" value="Unassembled WGS sequence"/>
</dbReference>
<dbReference type="InterPro" id="IPR036291">
    <property type="entry name" value="NAD(P)-bd_dom_sf"/>
</dbReference>
<accession>A0A3A1U381</accession>
<evidence type="ECO:0000259" key="4">
    <source>
        <dbReference type="SMART" id="SM00822"/>
    </source>
</evidence>
<keyword evidence="2" id="KW-0560">Oxidoreductase</keyword>
<dbReference type="FunFam" id="3.40.50.720:FF:000173">
    <property type="entry name" value="3-oxoacyl-[acyl-carrier protein] reductase"/>
    <property type="match status" value="1"/>
</dbReference>
<evidence type="ECO:0000313" key="5">
    <source>
        <dbReference type="EMBL" id="RIX30833.1"/>
    </source>
</evidence>
<dbReference type="EMBL" id="QXTG01000001">
    <property type="protein sequence ID" value="RIX30833.1"/>
    <property type="molecule type" value="Genomic_DNA"/>
</dbReference>
<dbReference type="PANTHER" id="PTHR42879:SF2">
    <property type="entry name" value="3-OXOACYL-[ACYL-CARRIER-PROTEIN] REDUCTASE FABG"/>
    <property type="match status" value="1"/>
</dbReference>
<gene>
    <name evidence="5" type="ORF">D1781_05405</name>
</gene>
<evidence type="ECO:0000256" key="1">
    <source>
        <dbReference type="ARBA" id="ARBA00006484"/>
    </source>
</evidence>
<dbReference type="PRINTS" id="PR00080">
    <property type="entry name" value="SDRFAMILY"/>
</dbReference>
<dbReference type="GO" id="GO:0032787">
    <property type="term" value="P:monocarboxylic acid metabolic process"/>
    <property type="evidence" value="ECO:0007669"/>
    <property type="project" value="UniProtKB-ARBA"/>
</dbReference>
<dbReference type="InterPro" id="IPR057326">
    <property type="entry name" value="KR_dom"/>
</dbReference>
<organism evidence="5 6">
    <name type="scientific">Amnibacterium setariae</name>
    <dbReference type="NCBI Taxonomy" id="2306585"/>
    <lineage>
        <taxon>Bacteria</taxon>
        <taxon>Bacillati</taxon>
        <taxon>Actinomycetota</taxon>
        <taxon>Actinomycetes</taxon>
        <taxon>Micrococcales</taxon>
        <taxon>Microbacteriaceae</taxon>
        <taxon>Amnibacterium</taxon>
    </lineage>
</organism>
<proteinExistence type="inferred from homology"/>
<dbReference type="OrthoDB" id="286404at2"/>
<evidence type="ECO:0000313" key="6">
    <source>
        <dbReference type="Proteomes" id="UP000265742"/>
    </source>
</evidence>
<name>A0A3A1U381_9MICO</name>
<dbReference type="GO" id="GO:0016491">
    <property type="term" value="F:oxidoreductase activity"/>
    <property type="evidence" value="ECO:0007669"/>
    <property type="project" value="UniProtKB-KW"/>
</dbReference>
<evidence type="ECO:0000256" key="3">
    <source>
        <dbReference type="RuleBase" id="RU000363"/>
    </source>
</evidence>
<dbReference type="AlphaFoldDB" id="A0A3A1U381"/>
<dbReference type="InterPro" id="IPR050259">
    <property type="entry name" value="SDR"/>
</dbReference>
<comment type="caution">
    <text evidence="5">The sequence shown here is derived from an EMBL/GenBank/DDBJ whole genome shotgun (WGS) entry which is preliminary data.</text>
</comment>
<dbReference type="InterPro" id="IPR002347">
    <property type="entry name" value="SDR_fam"/>
</dbReference>
<dbReference type="PANTHER" id="PTHR42879">
    <property type="entry name" value="3-OXOACYL-(ACYL-CARRIER-PROTEIN) REDUCTASE"/>
    <property type="match status" value="1"/>
</dbReference>
<dbReference type="SUPFAM" id="SSF51735">
    <property type="entry name" value="NAD(P)-binding Rossmann-fold domains"/>
    <property type="match status" value="1"/>
</dbReference>
<dbReference type="Pfam" id="PF00106">
    <property type="entry name" value="adh_short"/>
    <property type="match status" value="1"/>
</dbReference>
<dbReference type="PRINTS" id="PR00081">
    <property type="entry name" value="GDHRDH"/>
</dbReference>
<dbReference type="Gene3D" id="3.40.50.720">
    <property type="entry name" value="NAD(P)-binding Rossmann-like Domain"/>
    <property type="match status" value="1"/>
</dbReference>
<sequence>MSTDLRGRVALVTGASGGIGSDLAVRLAAAGCDVAVHWSGNEAAARGVADRVREHGVRAAVLQADLADPAQAGGLVDAVERELGPVDVLVPTAGVNLPVQAVEDLSFDDWSRTIAVNLTAPFLLAQRAVPGMVERRFGRVLFVSSVAAFTGGMVGPHYAASKSGLHGMLQWLAKRTAKDGVTVNAIAPALVASGMVPDDLDASAIPVDRIGQPEEVGELAMAMLTNAYLTGKVFLADGGMFAH</sequence>
<dbReference type="PROSITE" id="PS00061">
    <property type="entry name" value="ADH_SHORT"/>
    <property type="match status" value="1"/>
</dbReference>